<organism evidence="1 2">
    <name type="scientific">Austropuccinia psidii MF-1</name>
    <dbReference type="NCBI Taxonomy" id="1389203"/>
    <lineage>
        <taxon>Eukaryota</taxon>
        <taxon>Fungi</taxon>
        <taxon>Dikarya</taxon>
        <taxon>Basidiomycota</taxon>
        <taxon>Pucciniomycotina</taxon>
        <taxon>Pucciniomycetes</taxon>
        <taxon>Pucciniales</taxon>
        <taxon>Sphaerophragmiaceae</taxon>
        <taxon>Austropuccinia</taxon>
    </lineage>
</organism>
<dbReference type="AlphaFoldDB" id="A0A9Q3IET3"/>
<name>A0A9Q3IET3_9BASI</name>
<comment type="caution">
    <text evidence="1">The sequence shown here is derived from an EMBL/GenBank/DDBJ whole genome shotgun (WGS) entry which is preliminary data.</text>
</comment>
<keyword evidence="2" id="KW-1185">Reference proteome</keyword>
<proteinExistence type="predicted"/>
<evidence type="ECO:0000313" key="2">
    <source>
        <dbReference type="Proteomes" id="UP000765509"/>
    </source>
</evidence>
<evidence type="ECO:0000313" key="1">
    <source>
        <dbReference type="EMBL" id="MBW0537852.1"/>
    </source>
</evidence>
<sequence length="100" mass="11119">MSSKLTELTEYSPSVLPPPVLHGCGIISQFSSPLMASSGHFDPIQIYDGYKAVEVLDPACTECLEKGKDCFEQYNPRSSKFHYCFIGKKPCHRTGKQDSN</sequence>
<protein>
    <submittedName>
        <fullName evidence="1">Uncharacterized protein</fullName>
    </submittedName>
</protein>
<gene>
    <name evidence="1" type="ORF">O181_077567</name>
</gene>
<feature type="non-terminal residue" evidence="1">
    <location>
        <position position="100"/>
    </location>
</feature>
<reference evidence="1" key="1">
    <citation type="submission" date="2021-03" db="EMBL/GenBank/DDBJ databases">
        <title>Draft genome sequence of rust myrtle Austropuccinia psidii MF-1, a brazilian biotype.</title>
        <authorList>
            <person name="Quecine M.C."/>
            <person name="Pachon D.M.R."/>
            <person name="Bonatelli M.L."/>
            <person name="Correr F.H."/>
            <person name="Franceschini L.M."/>
            <person name="Leite T.F."/>
            <person name="Margarido G.R.A."/>
            <person name="Almeida C.A."/>
            <person name="Ferrarezi J.A."/>
            <person name="Labate C.A."/>
        </authorList>
    </citation>
    <scope>NUCLEOTIDE SEQUENCE</scope>
    <source>
        <strain evidence="1">MF-1</strain>
    </source>
</reference>
<accession>A0A9Q3IET3</accession>
<dbReference type="EMBL" id="AVOT02042457">
    <property type="protein sequence ID" value="MBW0537852.1"/>
    <property type="molecule type" value="Genomic_DNA"/>
</dbReference>
<dbReference type="Proteomes" id="UP000765509">
    <property type="component" value="Unassembled WGS sequence"/>
</dbReference>